<feature type="transmembrane region" description="Helical" evidence="1">
    <location>
        <begin position="20"/>
        <end position="42"/>
    </location>
</feature>
<dbReference type="EMBL" id="JBHTCQ010000001">
    <property type="protein sequence ID" value="MFC7404330.1"/>
    <property type="molecule type" value="Genomic_DNA"/>
</dbReference>
<proteinExistence type="predicted"/>
<dbReference type="InterPro" id="IPR006938">
    <property type="entry name" value="DUF624"/>
</dbReference>
<keyword evidence="1" id="KW-0472">Membrane</keyword>
<gene>
    <name evidence="2" type="ORF">ACFQQL_04345</name>
</gene>
<dbReference type="Proteomes" id="UP001596455">
    <property type="component" value="Unassembled WGS sequence"/>
</dbReference>
<evidence type="ECO:0000313" key="2">
    <source>
        <dbReference type="EMBL" id="MFC7404330.1"/>
    </source>
</evidence>
<keyword evidence="1" id="KW-1133">Transmembrane helix</keyword>
<feature type="transmembrane region" description="Helical" evidence="1">
    <location>
        <begin position="74"/>
        <end position="93"/>
    </location>
</feature>
<name>A0ABW2Q4A7_9MICO</name>
<reference evidence="3" key="1">
    <citation type="journal article" date="2019" name="Int. J. Syst. Evol. Microbiol.">
        <title>The Global Catalogue of Microorganisms (GCM) 10K type strain sequencing project: providing services to taxonomists for standard genome sequencing and annotation.</title>
        <authorList>
            <consortium name="The Broad Institute Genomics Platform"/>
            <consortium name="The Broad Institute Genome Sequencing Center for Infectious Disease"/>
            <person name="Wu L."/>
            <person name="Ma J."/>
        </authorList>
    </citation>
    <scope>NUCLEOTIDE SEQUENCE [LARGE SCALE GENOMIC DNA]</scope>
    <source>
        <strain evidence="3">JCM 1490</strain>
    </source>
</reference>
<evidence type="ECO:0000313" key="3">
    <source>
        <dbReference type="Proteomes" id="UP001596455"/>
    </source>
</evidence>
<evidence type="ECO:0000256" key="1">
    <source>
        <dbReference type="SAM" id="Phobius"/>
    </source>
</evidence>
<feature type="transmembrane region" description="Helical" evidence="1">
    <location>
        <begin position="141"/>
        <end position="166"/>
    </location>
</feature>
<dbReference type="RefSeq" id="WP_382391616.1">
    <property type="nucleotide sequence ID" value="NZ_JBHTCQ010000001.1"/>
</dbReference>
<feature type="transmembrane region" description="Helical" evidence="1">
    <location>
        <begin position="172"/>
        <end position="193"/>
    </location>
</feature>
<accession>A0ABW2Q4A7</accession>
<protein>
    <submittedName>
        <fullName evidence="2">YesL family protein</fullName>
    </submittedName>
</protein>
<keyword evidence="1" id="KW-0812">Transmembrane</keyword>
<keyword evidence="3" id="KW-1185">Reference proteome</keyword>
<dbReference type="Pfam" id="PF04854">
    <property type="entry name" value="DUF624"/>
    <property type="match status" value="1"/>
</dbReference>
<feature type="transmembrane region" description="Helical" evidence="1">
    <location>
        <begin position="105"/>
        <end position="129"/>
    </location>
</feature>
<organism evidence="2 3">
    <name type="scientific">Georgenia alba</name>
    <dbReference type="NCBI Taxonomy" id="2233858"/>
    <lineage>
        <taxon>Bacteria</taxon>
        <taxon>Bacillati</taxon>
        <taxon>Actinomycetota</taxon>
        <taxon>Actinomycetes</taxon>
        <taxon>Micrococcales</taxon>
        <taxon>Bogoriellaceae</taxon>
        <taxon>Georgenia</taxon>
    </lineage>
</organism>
<sequence length="213" mass="22533">MTSRMYALSEWVLRAMLLNLLWLLGTLAGAVLLGFAPATLAAHHVARQYARGTDGYVLREYVATYRREFWRAQALLLPPVLLLLAATTSALLLRGSALPGADVVAAASAVVAGCLVLVLLYLPSLAVHYDVPTTRALSRAFLLAVANLPSTVLLVLVLAATCYASARLPGLLPVISVGGWILGSTALCLRFYAQNDDAVAASHARRAHVGTAS</sequence>
<comment type="caution">
    <text evidence="2">The sequence shown here is derived from an EMBL/GenBank/DDBJ whole genome shotgun (WGS) entry which is preliminary data.</text>
</comment>